<keyword evidence="2" id="KW-1185">Reference proteome</keyword>
<sequence>MVEKGLWGPSEAGIGRIQLRESRKSVLGNPVFYGTKRGRGFGYLPDFKHESEVGKPTSKSVAKQTLGVENIHFS</sequence>
<name>A0A9P6NK36_9BASI</name>
<comment type="caution">
    <text evidence="1">The sequence shown here is derived from an EMBL/GenBank/DDBJ whole genome shotgun (WGS) entry which is preliminary data.</text>
</comment>
<dbReference type="AlphaFoldDB" id="A0A9P6NK36"/>
<dbReference type="EMBL" id="MU167284">
    <property type="protein sequence ID" value="KAG0145025.1"/>
    <property type="molecule type" value="Genomic_DNA"/>
</dbReference>
<evidence type="ECO:0000313" key="2">
    <source>
        <dbReference type="Proteomes" id="UP000886653"/>
    </source>
</evidence>
<protein>
    <submittedName>
        <fullName evidence="1">Uncharacterized protein</fullName>
    </submittedName>
</protein>
<accession>A0A9P6NK36</accession>
<reference evidence="1" key="1">
    <citation type="submission" date="2013-11" db="EMBL/GenBank/DDBJ databases">
        <title>Genome sequence of the fusiform rust pathogen reveals effectors for host alternation and coevolution with pine.</title>
        <authorList>
            <consortium name="DOE Joint Genome Institute"/>
            <person name="Smith K."/>
            <person name="Pendleton A."/>
            <person name="Kubisiak T."/>
            <person name="Anderson C."/>
            <person name="Salamov A."/>
            <person name="Aerts A."/>
            <person name="Riley R."/>
            <person name="Clum A."/>
            <person name="Lindquist E."/>
            <person name="Ence D."/>
            <person name="Campbell M."/>
            <person name="Kronenberg Z."/>
            <person name="Feau N."/>
            <person name="Dhillon B."/>
            <person name="Hamelin R."/>
            <person name="Burleigh J."/>
            <person name="Smith J."/>
            <person name="Yandell M."/>
            <person name="Nelson C."/>
            <person name="Grigoriev I."/>
            <person name="Davis J."/>
        </authorList>
    </citation>
    <scope>NUCLEOTIDE SEQUENCE</scope>
    <source>
        <strain evidence="1">G11</strain>
    </source>
</reference>
<gene>
    <name evidence="1" type="ORF">CROQUDRAFT_94364</name>
</gene>
<proteinExistence type="predicted"/>
<dbReference type="Proteomes" id="UP000886653">
    <property type="component" value="Unassembled WGS sequence"/>
</dbReference>
<organism evidence="1 2">
    <name type="scientific">Cronartium quercuum f. sp. fusiforme G11</name>
    <dbReference type="NCBI Taxonomy" id="708437"/>
    <lineage>
        <taxon>Eukaryota</taxon>
        <taxon>Fungi</taxon>
        <taxon>Dikarya</taxon>
        <taxon>Basidiomycota</taxon>
        <taxon>Pucciniomycotina</taxon>
        <taxon>Pucciniomycetes</taxon>
        <taxon>Pucciniales</taxon>
        <taxon>Coleosporiaceae</taxon>
        <taxon>Cronartium</taxon>
    </lineage>
</organism>
<evidence type="ECO:0000313" key="1">
    <source>
        <dbReference type="EMBL" id="KAG0145025.1"/>
    </source>
</evidence>